<evidence type="ECO:0008006" key="4">
    <source>
        <dbReference type="Google" id="ProtNLM"/>
    </source>
</evidence>
<name>E7RCQ3_9BACL</name>
<feature type="transmembrane region" description="Helical" evidence="1">
    <location>
        <begin position="109"/>
        <end position="128"/>
    </location>
</feature>
<dbReference type="eggNOG" id="ENOG50335RE">
    <property type="taxonomic scope" value="Bacteria"/>
</dbReference>
<feature type="transmembrane region" description="Helical" evidence="1">
    <location>
        <begin position="6"/>
        <end position="24"/>
    </location>
</feature>
<evidence type="ECO:0000256" key="1">
    <source>
        <dbReference type="SAM" id="Phobius"/>
    </source>
</evidence>
<dbReference type="OrthoDB" id="2428213at2"/>
<keyword evidence="1" id="KW-1133">Transmembrane helix</keyword>
<gene>
    <name evidence="2" type="ORF">GPDM_01085</name>
</gene>
<feature type="transmembrane region" description="Helical" evidence="1">
    <location>
        <begin position="53"/>
        <end position="70"/>
    </location>
</feature>
<keyword evidence="1" id="KW-0472">Membrane</keyword>
<evidence type="ECO:0000313" key="3">
    <source>
        <dbReference type="Proteomes" id="UP000003052"/>
    </source>
</evidence>
<dbReference type="EMBL" id="AEPB01000001">
    <property type="protein sequence ID" value="EGA91418.1"/>
    <property type="molecule type" value="Genomic_DNA"/>
</dbReference>
<protein>
    <recommendedName>
        <fullName evidence="4">DUF4181 domain-containing protein</fullName>
    </recommendedName>
</protein>
<dbReference type="AlphaFoldDB" id="E7RCQ3"/>
<dbReference type="Proteomes" id="UP000003052">
    <property type="component" value="Unassembled WGS sequence"/>
</dbReference>
<organism evidence="2 3">
    <name type="scientific">Planococcus donghaensis MPA1U2</name>
    <dbReference type="NCBI Taxonomy" id="933115"/>
    <lineage>
        <taxon>Bacteria</taxon>
        <taxon>Bacillati</taxon>
        <taxon>Bacillota</taxon>
        <taxon>Bacilli</taxon>
        <taxon>Bacillales</taxon>
        <taxon>Caryophanaceae</taxon>
        <taxon>Planococcus</taxon>
    </lineage>
</organism>
<proteinExistence type="predicted"/>
<dbReference type="RefSeq" id="WP_008428052.1">
    <property type="nucleotide sequence ID" value="NZ_AEPB01000001.1"/>
</dbReference>
<reference evidence="2 3" key="1">
    <citation type="journal article" date="2011" name="J. Bacteriol.">
        <title>The Draft Genome of Planococcus donghaensis MPA1U2 Reveals Nonsporulation Pathways Controlled by a Conserved Spo0A Regulon.</title>
        <authorList>
            <person name="Pearson M.D."/>
            <person name="Noller H.F."/>
        </authorList>
    </citation>
    <scope>NUCLEOTIDE SEQUENCE [LARGE SCALE GENOMIC DNA]</scope>
    <source>
        <strain evidence="2 3">MPA1U2</strain>
    </source>
</reference>
<dbReference type="InterPro" id="IPR025441">
    <property type="entry name" value="DUF4181"/>
</dbReference>
<accession>E7RCQ3</accession>
<comment type="caution">
    <text evidence="2">The sequence shown here is derived from an EMBL/GenBank/DDBJ whole genome shotgun (WGS) entry which is preliminary data.</text>
</comment>
<dbReference type="Pfam" id="PF13789">
    <property type="entry name" value="DUF4181"/>
    <property type="match status" value="1"/>
</dbReference>
<feature type="transmembrane region" description="Helical" evidence="1">
    <location>
        <begin position="76"/>
        <end position="97"/>
    </location>
</feature>
<keyword evidence="1" id="KW-0812">Transmembrane</keyword>
<evidence type="ECO:0000313" key="2">
    <source>
        <dbReference type="EMBL" id="EGA91418.1"/>
    </source>
</evidence>
<sequence length="135" mass="16051">MFWLKLSLFLFVFSGGIWLLKWVLRKIFNIEKPKREWFSYNHINKLHEKVDRIVRIVTTIVMLGVLYTAIYQESTFIWFLVAWFLVAVVDYSVRAFFEWKYSDHPKEAILTLGELGLLVIVTAVVLQFDLLNIGY</sequence>